<dbReference type="KEGG" id="dde:Dde_0268"/>
<name>Q316S7_OLEA2</name>
<evidence type="ECO:0000313" key="1">
    <source>
        <dbReference type="EMBL" id="ABB37069.2"/>
    </source>
</evidence>
<organism evidence="1 2">
    <name type="scientific">Oleidesulfovibrio alaskensis (strain ATCC BAA-1058 / DSM 17464 / G20)</name>
    <name type="common">Desulfovibrio alaskensis</name>
    <dbReference type="NCBI Taxonomy" id="207559"/>
    <lineage>
        <taxon>Bacteria</taxon>
        <taxon>Pseudomonadati</taxon>
        <taxon>Thermodesulfobacteriota</taxon>
        <taxon>Desulfovibrionia</taxon>
        <taxon>Desulfovibrionales</taxon>
        <taxon>Desulfovibrionaceae</taxon>
        <taxon>Oleidesulfovibrio</taxon>
    </lineage>
</organism>
<reference evidence="1 2" key="1">
    <citation type="journal article" date="2011" name="J. Bacteriol.">
        <title>Complete genome sequence and updated annotation of Desulfovibrio alaskensis G20.</title>
        <authorList>
            <person name="Hauser L.J."/>
            <person name="Land M.L."/>
            <person name="Brown S.D."/>
            <person name="Larimer F."/>
            <person name="Keller K.L."/>
            <person name="Rapp-Giles B.J."/>
            <person name="Price M.N."/>
            <person name="Lin M."/>
            <person name="Bruce D.C."/>
            <person name="Detter J.C."/>
            <person name="Tapia R."/>
            <person name="Han C.S."/>
            <person name="Goodwin L.A."/>
            <person name="Cheng J.F."/>
            <person name="Pitluck S."/>
            <person name="Copeland A."/>
            <person name="Lucas S."/>
            <person name="Nolan M."/>
            <person name="Lapidus A.L."/>
            <person name="Palumbo A.V."/>
            <person name="Wall J.D."/>
        </authorList>
    </citation>
    <scope>NUCLEOTIDE SEQUENCE [LARGE SCALE GENOMIC DNA]</scope>
    <source>
        <strain evidence="2">ATCC BAA 1058 / DSM 17464 / G20</strain>
    </source>
</reference>
<proteinExistence type="predicted"/>
<dbReference type="eggNOG" id="ENOG50318AE">
    <property type="taxonomic scope" value="Bacteria"/>
</dbReference>
<accession>Q316S7</accession>
<keyword evidence="2" id="KW-1185">Reference proteome</keyword>
<evidence type="ECO:0000313" key="2">
    <source>
        <dbReference type="Proteomes" id="UP000002710"/>
    </source>
</evidence>
<gene>
    <name evidence="1" type="ordered locus">Dde_0268</name>
</gene>
<dbReference type="Proteomes" id="UP000002710">
    <property type="component" value="Chromosome"/>
</dbReference>
<protein>
    <submittedName>
        <fullName evidence="1">Uncharacterized protein</fullName>
    </submittedName>
</protein>
<dbReference type="HOGENOM" id="CLU_2000265_0_0_7"/>
<dbReference type="AlphaFoldDB" id="Q316S7"/>
<dbReference type="EMBL" id="CP000112">
    <property type="protein sequence ID" value="ABB37069.2"/>
    <property type="molecule type" value="Genomic_DNA"/>
</dbReference>
<sequence length="125" mass="13688">MSSNQSDADIQRQDLLETACEALFEGGFKKIKGLLEELDSPDTVEGFQPDLQGENTKGVVYYFVVETEVTLARLETAERIRALAVHAAEHGCQCVIIVPEGDEGVAGAVLEEHDIPEDNLDIWEG</sequence>
<dbReference type="RefSeq" id="WP_011366417.1">
    <property type="nucleotide sequence ID" value="NC_007519.1"/>
</dbReference>